<keyword evidence="9" id="KW-1185">Reference proteome</keyword>
<evidence type="ECO:0000259" key="7">
    <source>
        <dbReference type="PROSITE" id="PS50203"/>
    </source>
</evidence>
<dbReference type="Proteomes" id="UP000824782">
    <property type="component" value="Unassembled WGS sequence"/>
</dbReference>
<name>A0AAV7CHL7_ENGPU</name>
<protein>
    <recommendedName>
        <fullName evidence="7">Calpain catalytic domain-containing protein</fullName>
    </recommendedName>
</protein>
<dbReference type="Pfam" id="PF00648">
    <property type="entry name" value="Peptidase_C2"/>
    <property type="match status" value="1"/>
</dbReference>
<dbReference type="GO" id="GO:0004198">
    <property type="term" value="F:calcium-dependent cysteine-type endopeptidase activity"/>
    <property type="evidence" value="ECO:0007669"/>
    <property type="project" value="InterPro"/>
</dbReference>
<evidence type="ECO:0000313" key="9">
    <source>
        <dbReference type="Proteomes" id="UP000824782"/>
    </source>
</evidence>
<comment type="caution">
    <text evidence="8">The sequence shown here is derived from an EMBL/GenBank/DDBJ whole genome shotgun (WGS) entry which is preliminary data.</text>
</comment>
<dbReference type="CDD" id="cd00044">
    <property type="entry name" value="CysPc"/>
    <property type="match status" value="1"/>
</dbReference>
<evidence type="ECO:0000256" key="6">
    <source>
        <dbReference type="PROSITE-ProRule" id="PRU00239"/>
    </source>
</evidence>
<evidence type="ECO:0000256" key="4">
    <source>
        <dbReference type="ARBA" id="ARBA00022807"/>
    </source>
</evidence>
<sequence>MASVAAIVAKDQAASLGLGTNKNPKKYLNQDFKELRARCLAAGSLFEDPTFPAAQSSLGNNELGPDSDTVQGLEWKRPKEINPNPQFITEGACRDDVLQGMLGNCWFLCSVASLTLNEECLFRVVPVEQNFDTNYAGIFHFKFWQYGEWVDVVVDDRLPYKRGKLVFVKSTAANEFWSALLEKAYAKLNGTYDALTGGISLEALEDFTGGIGEIYRFNNAPENLFQIIQSALRQGSLVTCATVSESDSGKEDIGEYNVVKNHAYTLTGAEEVSYRGEKVQLVRVRNPWGETEWNGPWSDK</sequence>
<keyword evidence="4 6" id="KW-0788">Thiol protease</keyword>
<dbReference type="InterPro" id="IPR038765">
    <property type="entry name" value="Papain-like_cys_pep_sf"/>
</dbReference>
<feature type="domain" description="Calpain catalytic" evidence="7">
    <location>
        <begin position="45"/>
        <end position="300"/>
    </location>
</feature>
<proteinExistence type="inferred from homology"/>
<evidence type="ECO:0000256" key="3">
    <source>
        <dbReference type="ARBA" id="ARBA00022801"/>
    </source>
</evidence>
<dbReference type="PANTHER" id="PTHR10183:SF374">
    <property type="entry name" value="CALPAIN-8"/>
    <property type="match status" value="1"/>
</dbReference>
<dbReference type="InterPro" id="IPR000169">
    <property type="entry name" value="Pept_cys_AS"/>
</dbReference>
<dbReference type="PANTHER" id="PTHR10183">
    <property type="entry name" value="CALPAIN"/>
    <property type="match status" value="1"/>
</dbReference>
<dbReference type="GO" id="GO:0006508">
    <property type="term" value="P:proteolysis"/>
    <property type="evidence" value="ECO:0007669"/>
    <property type="project" value="UniProtKB-KW"/>
</dbReference>
<comment type="similarity">
    <text evidence="1">Belongs to the peptidase C2 family.</text>
</comment>
<dbReference type="PROSITE" id="PS00139">
    <property type="entry name" value="THIOL_PROTEASE_CYS"/>
    <property type="match status" value="1"/>
</dbReference>
<evidence type="ECO:0000256" key="2">
    <source>
        <dbReference type="ARBA" id="ARBA00022670"/>
    </source>
</evidence>
<reference evidence="8" key="1">
    <citation type="thesis" date="2020" institute="ProQuest LLC" country="789 East Eisenhower Parkway, Ann Arbor, MI, USA">
        <title>Comparative Genomics and Chromosome Evolution.</title>
        <authorList>
            <person name="Mudd A.B."/>
        </authorList>
    </citation>
    <scope>NUCLEOTIDE SEQUENCE</scope>
    <source>
        <strain evidence="8">237g6f4</strain>
        <tissue evidence="8">Blood</tissue>
    </source>
</reference>
<keyword evidence="2 6" id="KW-0645">Protease</keyword>
<feature type="active site" evidence="5 6">
    <location>
        <position position="286"/>
    </location>
</feature>
<evidence type="ECO:0000256" key="5">
    <source>
        <dbReference type="PIRSR" id="PIRSR622684-1"/>
    </source>
</evidence>
<feature type="active site" evidence="5 6">
    <location>
        <position position="262"/>
    </location>
</feature>
<dbReference type="SMART" id="SM00230">
    <property type="entry name" value="CysPc"/>
    <property type="match status" value="1"/>
</dbReference>
<evidence type="ECO:0000256" key="1">
    <source>
        <dbReference type="ARBA" id="ARBA00007623"/>
    </source>
</evidence>
<feature type="active site" evidence="5 6">
    <location>
        <position position="105"/>
    </location>
</feature>
<accession>A0AAV7CHL7</accession>
<dbReference type="Gene3D" id="3.90.70.10">
    <property type="entry name" value="Cysteine proteinases"/>
    <property type="match status" value="1"/>
</dbReference>
<organism evidence="8 9">
    <name type="scientific">Engystomops pustulosus</name>
    <name type="common">Tungara frog</name>
    <name type="synonym">Physalaemus pustulosus</name>
    <dbReference type="NCBI Taxonomy" id="76066"/>
    <lineage>
        <taxon>Eukaryota</taxon>
        <taxon>Metazoa</taxon>
        <taxon>Chordata</taxon>
        <taxon>Craniata</taxon>
        <taxon>Vertebrata</taxon>
        <taxon>Euteleostomi</taxon>
        <taxon>Amphibia</taxon>
        <taxon>Batrachia</taxon>
        <taxon>Anura</taxon>
        <taxon>Neobatrachia</taxon>
        <taxon>Hyloidea</taxon>
        <taxon>Leptodactylidae</taxon>
        <taxon>Leiuperinae</taxon>
        <taxon>Engystomops</taxon>
    </lineage>
</organism>
<keyword evidence="3 6" id="KW-0378">Hydrolase</keyword>
<dbReference type="GO" id="GO:0005737">
    <property type="term" value="C:cytoplasm"/>
    <property type="evidence" value="ECO:0007669"/>
    <property type="project" value="TreeGrafter"/>
</dbReference>
<dbReference type="PROSITE" id="PS50203">
    <property type="entry name" value="CALPAIN_CAT"/>
    <property type="match status" value="1"/>
</dbReference>
<dbReference type="InterPro" id="IPR001300">
    <property type="entry name" value="Peptidase_C2_calpain_cat"/>
</dbReference>
<dbReference type="AlphaFoldDB" id="A0AAV7CHL7"/>
<evidence type="ECO:0000313" key="8">
    <source>
        <dbReference type="EMBL" id="KAG8584485.1"/>
    </source>
</evidence>
<dbReference type="EMBL" id="WNYA01000003">
    <property type="protein sequence ID" value="KAG8584485.1"/>
    <property type="molecule type" value="Genomic_DNA"/>
</dbReference>
<gene>
    <name evidence="8" type="ORF">GDO81_008844</name>
</gene>
<dbReference type="InterPro" id="IPR022684">
    <property type="entry name" value="Calpain_cysteine_protease"/>
</dbReference>
<dbReference type="PRINTS" id="PR00704">
    <property type="entry name" value="CALPAIN"/>
</dbReference>
<dbReference type="SUPFAM" id="SSF54001">
    <property type="entry name" value="Cysteine proteinases"/>
    <property type="match status" value="1"/>
</dbReference>